<reference evidence="3 4" key="1">
    <citation type="submission" date="2020-07" db="EMBL/GenBank/DDBJ databases">
        <title>Sequencing the genomes of 1000 actinobacteria strains.</title>
        <authorList>
            <person name="Klenk H.-P."/>
        </authorList>
    </citation>
    <scope>NUCLEOTIDE SEQUENCE [LARGE SCALE GENOMIC DNA]</scope>
    <source>
        <strain evidence="3 4">DSM 44749</strain>
    </source>
</reference>
<keyword evidence="3" id="KW-0645">Protease</keyword>
<feature type="domain" description="Peptidase M28" evidence="2">
    <location>
        <begin position="115"/>
        <end position="330"/>
    </location>
</feature>
<evidence type="ECO:0000259" key="2">
    <source>
        <dbReference type="Pfam" id="PF04389"/>
    </source>
</evidence>
<dbReference type="EC" id="3.4.11.24" evidence="3"/>
<dbReference type="Gene3D" id="3.40.630.10">
    <property type="entry name" value="Zn peptidases"/>
    <property type="match status" value="1"/>
</dbReference>
<comment type="caution">
    <text evidence="3">The sequence shown here is derived from an EMBL/GenBank/DDBJ whole genome shotgun (WGS) entry which is preliminary data.</text>
</comment>
<dbReference type="PANTHER" id="PTHR12147">
    <property type="entry name" value="METALLOPEPTIDASE M28 FAMILY MEMBER"/>
    <property type="match status" value="1"/>
</dbReference>
<evidence type="ECO:0000256" key="1">
    <source>
        <dbReference type="SAM" id="SignalP"/>
    </source>
</evidence>
<keyword evidence="1" id="KW-0732">Signal</keyword>
<dbReference type="Proteomes" id="UP000549695">
    <property type="component" value="Unassembled WGS sequence"/>
</dbReference>
<keyword evidence="4" id="KW-1185">Reference proteome</keyword>
<evidence type="ECO:0000313" key="3">
    <source>
        <dbReference type="EMBL" id="NYG00636.1"/>
    </source>
</evidence>
<accession>A0A852W3X3</accession>
<dbReference type="AlphaFoldDB" id="A0A852W3X3"/>
<feature type="chain" id="PRO_5038416461" evidence="1">
    <location>
        <begin position="38"/>
        <end position="343"/>
    </location>
</feature>
<dbReference type="PROSITE" id="PS51257">
    <property type="entry name" value="PROKAR_LIPOPROTEIN"/>
    <property type="match status" value="1"/>
</dbReference>
<gene>
    <name evidence="3" type="ORF">HDA37_000921</name>
</gene>
<sequence length="343" mass="34888">MGVQGRTRGRRTRDGLLALVTAAFVVAGCTAAGPATAPPPAGALSQQVTGAATGEAAVPHLRALERIADDNGGNRAAGTPGYDATVDYVAGVLRDAGFDVTTPTYDAGDGRELRNVVARTRGGDPARIVLAGAHLDSVQAGPGINDDGSGIAGLLAAATALGPQPGVGATVSFGFWGSEEDDLQGSTGYVRSLSEEEREHHLLYLNADMLGSPNGGYFVQGGRGEDDEERGPPGSGVVASVLAEELAAAGAPQPETIGLYGDDDGPFAEVGIPVAGAVTGDEDTKSRSQAQLWGGEPGRAYDGCYHSACDRIGNVDTVKLDRYTRAIAATLARFADATQRPSG</sequence>
<organism evidence="3 4">
    <name type="scientific">Pseudonocardia alni</name>
    <name type="common">Amycolata alni</name>
    <dbReference type="NCBI Taxonomy" id="33907"/>
    <lineage>
        <taxon>Bacteria</taxon>
        <taxon>Bacillati</taxon>
        <taxon>Actinomycetota</taxon>
        <taxon>Actinomycetes</taxon>
        <taxon>Pseudonocardiales</taxon>
        <taxon>Pseudonocardiaceae</taxon>
        <taxon>Pseudonocardia</taxon>
    </lineage>
</organism>
<proteinExistence type="predicted"/>
<keyword evidence="3" id="KW-0378">Hydrolase</keyword>
<dbReference type="GO" id="GO:0008235">
    <property type="term" value="F:metalloexopeptidase activity"/>
    <property type="evidence" value="ECO:0007669"/>
    <property type="project" value="InterPro"/>
</dbReference>
<name>A0A852W3X3_PSEA5</name>
<dbReference type="RefSeq" id="WP_246352640.1">
    <property type="nucleotide sequence ID" value="NZ_BAAAJZ010000013.1"/>
</dbReference>
<dbReference type="GO" id="GO:0004177">
    <property type="term" value="F:aminopeptidase activity"/>
    <property type="evidence" value="ECO:0007669"/>
    <property type="project" value="UniProtKB-KW"/>
</dbReference>
<dbReference type="GeneID" id="98050737"/>
<feature type="signal peptide" evidence="1">
    <location>
        <begin position="1"/>
        <end position="37"/>
    </location>
</feature>
<protein>
    <submittedName>
        <fullName evidence="3">Aminopeptidase S</fullName>
        <ecNumber evidence="3">3.4.11.24</ecNumber>
    </submittedName>
</protein>
<dbReference type="PANTHER" id="PTHR12147:SF26">
    <property type="entry name" value="PEPTIDASE M28 DOMAIN-CONTAINING PROTEIN"/>
    <property type="match status" value="1"/>
</dbReference>
<dbReference type="GO" id="GO:0006508">
    <property type="term" value="P:proteolysis"/>
    <property type="evidence" value="ECO:0007669"/>
    <property type="project" value="InterPro"/>
</dbReference>
<dbReference type="Pfam" id="PF04389">
    <property type="entry name" value="Peptidase_M28"/>
    <property type="match status" value="1"/>
</dbReference>
<dbReference type="EMBL" id="JACCCZ010000001">
    <property type="protein sequence ID" value="NYG00636.1"/>
    <property type="molecule type" value="Genomic_DNA"/>
</dbReference>
<evidence type="ECO:0000313" key="4">
    <source>
        <dbReference type="Proteomes" id="UP000549695"/>
    </source>
</evidence>
<dbReference type="InterPro" id="IPR045175">
    <property type="entry name" value="M28_fam"/>
</dbReference>
<dbReference type="InterPro" id="IPR007484">
    <property type="entry name" value="Peptidase_M28"/>
</dbReference>
<dbReference type="SUPFAM" id="SSF53187">
    <property type="entry name" value="Zn-dependent exopeptidases"/>
    <property type="match status" value="1"/>
</dbReference>
<keyword evidence="3" id="KW-0031">Aminopeptidase</keyword>